<dbReference type="STRING" id="288992.SAMN04488522_105540"/>
<proteinExistence type="predicted"/>
<dbReference type="InterPro" id="IPR011256">
    <property type="entry name" value="Reg_factor_effector_dom_sf"/>
</dbReference>
<dbReference type="Pfam" id="PF06445">
    <property type="entry name" value="GyrI-like"/>
    <property type="match status" value="1"/>
</dbReference>
<dbReference type="AlphaFoldDB" id="A0A1M5JXH0"/>
<dbReference type="OrthoDB" id="4772335at2"/>
<evidence type="ECO:0000313" key="2">
    <source>
        <dbReference type="EMBL" id="SHG45075.1"/>
    </source>
</evidence>
<organism evidence="2 3">
    <name type="scientific">Pedobacter caeni</name>
    <dbReference type="NCBI Taxonomy" id="288992"/>
    <lineage>
        <taxon>Bacteria</taxon>
        <taxon>Pseudomonadati</taxon>
        <taxon>Bacteroidota</taxon>
        <taxon>Sphingobacteriia</taxon>
        <taxon>Sphingobacteriales</taxon>
        <taxon>Sphingobacteriaceae</taxon>
        <taxon>Pedobacter</taxon>
    </lineage>
</organism>
<gene>
    <name evidence="2" type="ORF">SAMN04488522_105540</name>
</gene>
<keyword evidence="3" id="KW-1185">Reference proteome</keyword>
<dbReference type="RefSeq" id="WP_073235728.1">
    <property type="nucleotide sequence ID" value="NZ_FQUQ01000005.1"/>
</dbReference>
<reference evidence="3" key="1">
    <citation type="submission" date="2016-11" db="EMBL/GenBank/DDBJ databases">
        <authorList>
            <person name="Varghese N."/>
            <person name="Submissions S."/>
        </authorList>
    </citation>
    <scope>NUCLEOTIDE SEQUENCE [LARGE SCALE GENOMIC DNA]</scope>
    <source>
        <strain evidence="3">DSM 16990</strain>
    </source>
</reference>
<dbReference type="InterPro" id="IPR029442">
    <property type="entry name" value="GyrI-like"/>
</dbReference>
<dbReference type="EMBL" id="FQUQ01000005">
    <property type="protein sequence ID" value="SHG45075.1"/>
    <property type="molecule type" value="Genomic_DNA"/>
</dbReference>
<feature type="domain" description="GyrI-like small molecule binding" evidence="1">
    <location>
        <begin position="19"/>
        <end position="203"/>
    </location>
</feature>
<dbReference type="PIRSF" id="PIRSF031644">
    <property type="entry name" value="UCP031644"/>
    <property type="match status" value="1"/>
</dbReference>
<dbReference type="InterPro" id="IPR008319">
    <property type="entry name" value="GyrI-like_CCH_Lin2189-like"/>
</dbReference>
<dbReference type="Proteomes" id="UP000184287">
    <property type="component" value="Unassembled WGS sequence"/>
</dbReference>
<sequence>MKKLDLTKQYKDYYTATNEPQLIHTAEVRYLSIAGIGDPDGQPYADNLQALYSLAYAIKFKYKALDKDFTVAKLEGLWSFDDKKYTQTSMTDAPVKIPRSEWSYRMLIRIPEFVTLEQIDAARQQVFDKKQLLLVKEVELYTMTEGKSVQMLHIGPFDKEPETLAKILKFTTDHGLQKNGLHHEIYLSDFRKTAPEKLKTILREPVK</sequence>
<name>A0A1M5JXH0_9SPHI</name>
<evidence type="ECO:0000313" key="3">
    <source>
        <dbReference type="Proteomes" id="UP000184287"/>
    </source>
</evidence>
<dbReference type="Gene3D" id="3.20.80.10">
    <property type="entry name" value="Regulatory factor, effector binding domain"/>
    <property type="match status" value="1"/>
</dbReference>
<dbReference type="SUPFAM" id="SSF55136">
    <property type="entry name" value="Probable bacterial effector-binding domain"/>
    <property type="match status" value="1"/>
</dbReference>
<protein>
    <recommendedName>
        <fullName evidence="1">GyrI-like small molecule binding domain-containing protein</fullName>
    </recommendedName>
</protein>
<accession>A0A1M5JXH0</accession>
<evidence type="ECO:0000259" key="1">
    <source>
        <dbReference type="Pfam" id="PF06445"/>
    </source>
</evidence>